<feature type="compositionally biased region" description="Polar residues" evidence="2">
    <location>
        <begin position="99"/>
        <end position="124"/>
    </location>
</feature>
<feature type="region of interest" description="Disordered" evidence="2">
    <location>
        <begin position="99"/>
        <end position="126"/>
    </location>
</feature>
<proteinExistence type="predicted"/>
<evidence type="ECO:0000256" key="1">
    <source>
        <dbReference type="SAM" id="Coils"/>
    </source>
</evidence>
<keyword evidence="1" id="KW-0175">Coiled coil</keyword>
<keyword evidence="4" id="KW-1185">Reference proteome</keyword>
<protein>
    <submittedName>
        <fullName evidence="3">Uncharacterized protein</fullName>
    </submittedName>
</protein>
<evidence type="ECO:0000256" key="2">
    <source>
        <dbReference type="SAM" id="MobiDB-lite"/>
    </source>
</evidence>
<comment type="caution">
    <text evidence="3">The sequence shown here is derived from an EMBL/GenBank/DDBJ whole genome shotgun (WGS) entry which is preliminary data.</text>
</comment>
<reference evidence="3 4" key="1">
    <citation type="journal article" date="2023" name="G3 (Bethesda)">
        <title>A chromosome-length genome assembly and annotation of blackberry (Rubus argutus, cv. 'Hillquist').</title>
        <authorList>
            <person name="Bruna T."/>
            <person name="Aryal R."/>
            <person name="Dudchenko O."/>
            <person name="Sargent D.J."/>
            <person name="Mead D."/>
            <person name="Buti M."/>
            <person name="Cavallini A."/>
            <person name="Hytonen T."/>
            <person name="Andres J."/>
            <person name="Pham M."/>
            <person name="Weisz D."/>
            <person name="Mascagni F."/>
            <person name="Usai G."/>
            <person name="Natali L."/>
            <person name="Bassil N."/>
            <person name="Fernandez G.E."/>
            <person name="Lomsadze A."/>
            <person name="Armour M."/>
            <person name="Olukolu B."/>
            <person name="Poorten T."/>
            <person name="Britton C."/>
            <person name="Davik J."/>
            <person name="Ashrafi H."/>
            <person name="Aiden E.L."/>
            <person name="Borodovsky M."/>
            <person name="Worthington M."/>
        </authorList>
    </citation>
    <scope>NUCLEOTIDE SEQUENCE [LARGE SCALE GENOMIC DNA]</scope>
    <source>
        <strain evidence="3">PI 553951</strain>
    </source>
</reference>
<gene>
    <name evidence="3" type="ORF">M0R45_017044</name>
</gene>
<dbReference type="EMBL" id="JBEDUW010000003">
    <property type="protein sequence ID" value="KAK9940380.1"/>
    <property type="molecule type" value="Genomic_DNA"/>
</dbReference>
<dbReference type="InterPro" id="IPR012862">
    <property type="entry name" value="DUF1635"/>
</dbReference>
<feature type="coiled-coil region" evidence="1">
    <location>
        <begin position="43"/>
        <end position="70"/>
    </location>
</feature>
<sequence>MEDMGSLWTTYQESTDDLKKQLLYTTLELQTMKNLATESQQYVKNLLDLLKSAYKERDEARDQLHKIFNKITASTPIDLPNLQFPQVVQPESPIFMPTKANSSITESNSLSETYNPQSHNSSPVDSLFDAVSSPEFSNFNMADSSNMSFVKQPLVQEFNGSTNIPTGVAIKTDPANEIIDNFFKGRTLPQKGKLLQAVMDAGPLLQTLLVAGPMPRWRNPPPLLPFKIPPVSIKGCEAAVSINNQKPVANPTHAVHKTQNLTPYPETSRGFSQTCSAAMLSFNTVNPSAVSCQNNSRMRSTSSCFDQQIPIAKRHRLQ</sequence>
<evidence type="ECO:0000313" key="3">
    <source>
        <dbReference type="EMBL" id="KAK9940380.1"/>
    </source>
</evidence>
<dbReference type="Proteomes" id="UP001457282">
    <property type="component" value="Unassembled WGS sequence"/>
</dbReference>
<accession>A0AAW1XWU7</accession>
<dbReference type="Pfam" id="PF07795">
    <property type="entry name" value="DUF1635"/>
    <property type="match status" value="1"/>
</dbReference>
<name>A0AAW1XWU7_RUBAR</name>
<evidence type="ECO:0000313" key="4">
    <source>
        <dbReference type="Proteomes" id="UP001457282"/>
    </source>
</evidence>
<dbReference type="PANTHER" id="PTHR33431:SF12">
    <property type="entry name" value="HIGH MOBILITY GROUP BOX PROTEIN, PUTATIVE (DUF1635)-RELATED"/>
    <property type="match status" value="1"/>
</dbReference>
<dbReference type="AlphaFoldDB" id="A0AAW1XWU7"/>
<dbReference type="PANTHER" id="PTHR33431">
    <property type="entry name" value="ENABLED-LIKE PROTEIN (DUF1635)"/>
    <property type="match status" value="1"/>
</dbReference>
<organism evidence="3 4">
    <name type="scientific">Rubus argutus</name>
    <name type="common">Southern blackberry</name>
    <dbReference type="NCBI Taxonomy" id="59490"/>
    <lineage>
        <taxon>Eukaryota</taxon>
        <taxon>Viridiplantae</taxon>
        <taxon>Streptophyta</taxon>
        <taxon>Embryophyta</taxon>
        <taxon>Tracheophyta</taxon>
        <taxon>Spermatophyta</taxon>
        <taxon>Magnoliopsida</taxon>
        <taxon>eudicotyledons</taxon>
        <taxon>Gunneridae</taxon>
        <taxon>Pentapetalae</taxon>
        <taxon>rosids</taxon>
        <taxon>fabids</taxon>
        <taxon>Rosales</taxon>
        <taxon>Rosaceae</taxon>
        <taxon>Rosoideae</taxon>
        <taxon>Rosoideae incertae sedis</taxon>
        <taxon>Rubus</taxon>
    </lineage>
</organism>